<evidence type="ECO:0000313" key="2">
    <source>
        <dbReference type="Proteomes" id="UP000054047"/>
    </source>
</evidence>
<keyword evidence="2" id="KW-1185">Reference proteome</keyword>
<organism evidence="1 2">
    <name type="scientific">Ancylostoma duodenale</name>
    <dbReference type="NCBI Taxonomy" id="51022"/>
    <lineage>
        <taxon>Eukaryota</taxon>
        <taxon>Metazoa</taxon>
        <taxon>Ecdysozoa</taxon>
        <taxon>Nematoda</taxon>
        <taxon>Chromadorea</taxon>
        <taxon>Rhabditida</taxon>
        <taxon>Rhabditina</taxon>
        <taxon>Rhabditomorpha</taxon>
        <taxon>Strongyloidea</taxon>
        <taxon>Ancylostomatidae</taxon>
        <taxon>Ancylostomatinae</taxon>
        <taxon>Ancylostoma</taxon>
    </lineage>
</organism>
<dbReference type="EMBL" id="KN727952">
    <property type="protein sequence ID" value="KIH64652.1"/>
    <property type="molecule type" value="Genomic_DNA"/>
</dbReference>
<proteinExistence type="predicted"/>
<dbReference type="InterPro" id="IPR036397">
    <property type="entry name" value="RNaseH_sf"/>
</dbReference>
<sequence>MANVRMRLMVVQIERGEMPSEDLSPVQWKDMTTFGVSDKTVNDQIKVRKKIGSPGSMSHRAQRKRPLDFATYEAPAHRAKSTQDWCLAHLPDFIRVCEWPSSSSDLNVLDFSIWAVLEQKASQKKHTSV</sequence>
<dbReference type="OrthoDB" id="7951431at2759"/>
<name>A0A0C2DPR1_9BILA</name>
<dbReference type="AlphaFoldDB" id="A0A0C2DPR1"/>
<protein>
    <submittedName>
        <fullName evidence="1">Uncharacterized protein</fullName>
    </submittedName>
</protein>
<dbReference type="Proteomes" id="UP000054047">
    <property type="component" value="Unassembled WGS sequence"/>
</dbReference>
<evidence type="ECO:0000313" key="1">
    <source>
        <dbReference type="EMBL" id="KIH64652.1"/>
    </source>
</evidence>
<reference evidence="1 2" key="1">
    <citation type="submission" date="2013-12" db="EMBL/GenBank/DDBJ databases">
        <title>Draft genome of the parsitic nematode Ancylostoma duodenale.</title>
        <authorList>
            <person name="Mitreva M."/>
        </authorList>
    </citation>
    <scope>NUCLEOTIDE SEQUENCE [LARGE SCALE GENOMIC DNA]</scope>
    <source>
        <strain evidence="1 2">Zhejiang</strain>
    </source>
</reference>
<dbReference type="GO" id="GO:0003676">
    <property type="term" value="F:nucleic acid binding"/>
    <property type="evidence" value="ECO:0007669"/>
    <property type="project" value="InterPro"/>
</dbReference>
<gene>
    <name evidence="1" type="ORF">ANCDUO_05032</name>
</gene>
<dbReference type="Gene3D" id="3.30.420.10">
    <property type="entry name" value="Ribonuclease H-like superfamily/Ribonuclease H"/>
    <property type="match status" value="1"/>
</dbReference>
<accession>A0A0C2DPR1</accession>